<comment type="subcellular location">
    <subcellularLocation>
        <location evidence="1">Cell membrane</location>
        <topology evidence="1">Multi-pass membrane protein</topology>
    </subcellularLocation>
</comment>
<feature type="transmembrane region" description="Helical" evidence="8">
    <location>
        <begin position="235"/>
        <end position="260"/>
    </location>
</feature>
<keyword evidence="5 8" id="KW-0812">Transmembrane</keyword>
<accession>A0A6F8PKA5</accession>
<proteinExistence type="inferred from homology"/>
<organism evidence="10 11">
    <name type="scientific">Thiosulfativibrio zosterae</name>
    <dbReference type="NCBI Taxonomy" id="2675053"/>
    <lineage>
        <taxon>Bacteria</taxon>
        <taxon>Pseudomonadati</taxon>
        <taxon>Pseudomonadota</taxon>
        <taxon>Gammaproteobacteria</taxon>
        <taxon>Thiotrichales</taxon>
        <taxon>Piscirickettsiaceae</taxon>
        <taxon>Thiosulfativibrio</taxon>
    </lineage>
</organism>
<dbReference type="KEGG" id="tzo:THMIRHAT_02330"/>
<keyword evidence="3" id="KW-0813">Transport</keyword>
<dbReference type="InterPro" id="IPR047817">
    <property type="entry name" value="ABC2_TM_bact-type"/>
</dbReference>
<dbReference type="RefSeq" id="WP_173289960.1">
    <property type="nucleotide sequence ID" value="NZ_AP021888.1"/>
</dbReference>
<dbReference type="PROSITE" id="PS51012">
    <property type="entry name" value="ABC_TM2"/>
    <property type="match status" value="1"/>
</dbReference>
<reference evidence="11" key="1">
    <citation type="submission" date="2019-11" db="EMBL/GenBank/DDBJ databases">
        <title>Isolation and characterization of two novel species in the genus Thiomicrorhabdus.</title>
        <authorList>
            <person name="Mochizuki J."/>
            <person name="Kojima H."/>
            <person name="Fukui M."/>
        </authorList>
    </citation>
    <scope>NUCLEOTIDE SEQUENCE [LARGE SCALE GENOMIC DNA]</scope>
    <source>
        <strain evidence="11">AkT22</strain>
    </source>
</reference>
<feature type="transmembrane region" description="Helical" evidence="8">
    <location>
        <begin position="30"/>
        <end position="48"/>
    </location>
</feature>
<sequence length="389" mass="43428">MRSTVQGFRLWWSQIFALTRKELLQFSRDWILLLAVVYFFTGEVYVAGAGMTMDLNHAPIAVMDHDRSAASREWLALLRAPYYEMKGSIQTQQEALQLLDQGKLLGVIDIPAHFQENLLKQQPTDIFFQLDASNVMLGNLASSYSGLANAQFNQNWQLNLQNRIAEQTQKMPVVELNYSVLYNPALQDTWFMPISEMMTVLTLLGLFLSAAVTVKEKERGTIEQLSITPLTPFQILFPKIIAVELILLSGVTLSLFGVIIPAFNVPFQGSVALFFAAAALYIYAISGLGLLIATLSKNLSQVMMVSFLTMMPILLLSGAWTPAEAMPAFEQALVGFSPLYYFIEMGYGIILKGAGFSDLWQSFGLLFLLGTALFLLGIYAFKRQFQQSS</sequence>
<dbReference type="GO" id="GO:0005886">
    <property type="term" value="C:plasma membrane"/>
    <property type="evidence" value="ECO:0007669"/>
    <property type="project" value="UniProtKB-SubCell"/>
</dbReference>
<dbReference type="AlphaFoldDB" id="A0A6F8PKA5"/>
<comment type="similarity">
    <text evidence="2">Belongs to the ABC-2 integral membrane protein family.</text>
</comment>
<evidence type="ECO:0000256" key="2">
    <source>
        <dbReference type="ARBA" id="ARBA00007783"/>
    </source>
</evidence>
<keyword evidence="11" id="KW-1185">Reference proteome</keyword>
<dbReference type="InterPro" id="IPR051449">
    <property type="entry name" value="ABC-2_transporter_component"/>
</dbReference>
<dbReference type="Gene3D" id="3.40.1710.10">
    <property type="entry name" value="abc type-2 transporter like domain"/>
    <property type="match status" value="1"/>
</dbReference>
<dbReference type="EMBL" id="AP021888">
    <property type="protein sequence ID" value="BBP42487.1"/>
    <property type="molecule type" value="Genomic_DNA"/>
</dbReference>
<evidence type="ECO:0000256" key="4">
    <source>
        <dbReference type="ARBA" id="ARBA00022475"/>
    </source>
</evidence>
<keyword evidence="4" id="KW-1003">Cell membrane</keyword>
<dbReference type="PANTHER" id="PTHR30294:SF47">
    <property type="entry name" value="INNER MEMBRANE TRANSPORT PERMEASE YHHJ"/>
    <property type="match status" value="1"/>
</dbReference>
<evidence type="ECO:0000313" key="10">
    <source>
        <dbReference type="EMBL" id="BBP42487.1"/>
    </source>
</evidence>
<name>A0A6F8PKA5_9GAMM</name>
<dbReference type="Pfam" id="PF12698">
    <property type="entry name" value="ABC2_membrane_3"/>
    <property type="match status" value="1"/>
</dbReference>
<protein>
    <submittedName>
        <fullName evidence="10">ABC transporter</fullName>
    </submittedName>
</protein>
<dbReference type="GO" id="GO:0140359">
    <property type="term" value="F:ABC-type transporter activity"/>
    <property type="evidence" value="ECO:0007669"/>
    <property type="project" value="InterPro"/>
</dbReference>
<feature type="transmembrane region" description="Helical" evidence="8">
    <location>
        <begin position="363"/>
        <end position="381"/>
    </location>
</feature>
<evidence type="ECO:0000313" key="11">
    <source>
        <dbReference type="Proteomes" id="UP000501466"/>
    </source>
</evidence>
<evidence type="ECO:0000256" key="8">
    <source>
        <dbReference type="SAM" id="Phobius"/>
    </source>
</evidence>
<gene>
    <name evidence="10" type="ORF">THMIRHAT_02330</name>
</gene>
<evidence type="ECO:0000256" key="7">
    <source>
        <dbReference type="ARBA" id="ARBA00023136"/>
    </source>
</evidence>
<evidence type="ECO:0000256" key="3">
    <source>
        <dbReference type="ARBA" id="ARBA00022448"/>
    </source>
</evidence>
<evidence type="ECO:0000256" key="6">
    <source>
        <dbReference type="ARBA" id="ARBA00022989"/>
    </source>
</evidence>
<feature type="transmembrane region" description="Helical" evidence="8">
    <location>
        <begin position="302"/>
        <end position="320"/>
    </location>
</feature>
<feature type="transmembrane region" description="Helical" evidence="8">
    <location>
        <begin position="272"/>
        <end position="295"/>
    </location>
</feature>
<dbReference type="Proteomes" id="UP000501466">
    <property type="component" value="Chromosome"/>
</dbReference>
<feature type="domain" description="ABC transmembrane type-2" evidence="9">
    <location>
        <begin position="158"/>
        <end position="384"/>
    </location>
</feature>
<feature type="transmembrane region" description="Helical" evidence="8">
    <location>
        <begin position="190"/>
        <end position="214"/>
    </location>
</feature>
<evidence type="ECO:0000256" key="1">
    <source>
        <dbReference type="ARBA" id="ARBA00004651"/>
    </source>
</evidence>
<keyword evidence="6 8" id="KW-1133">Transmembrane helix</keyword>
<evidence type="ECO:0000256" key="5">
    <source>
        <dbReference type="ARBA" id="ARBA00022692"/>
    </source>
</evidence>
<evidence type="ECO:0000259" key="9">
    <source>
        <dbReference type="PROSITE" id="PS51012"/>
    </source>
</evidence>
<keyword evidence="7 8" id="KW-0472">Membrane</keyword>
<dbReference type="PANTHER" id="PTHR30294">
    <property type="entry name" value="MEMBRANE COMPONENT OF ABC TRANSPORTER YHHJ-RELATED"/>
    <property type="match status" value="1"/>
</dbReference>
<dbReference type="InterPro" id="IPR013525">
    <property type="entry name" value="ABC2_TM"/>
</dbReference>